<dbReference type="Pfam" id="PF12802">
    <property type="entry name" value="MarR_2"/>
    <property type="match status" value="1"/>
</dbReference>
<evidence type="ECO:0000259" key="2">
    <source>
        <dbReference type="Pfam" id="PF12802"/>
    </source>
</evidence>
<dbReference type="InterPro" id="IPR011991">
    <property type="entry name" value="ArsR-like_HTH"/>
</dbReference>
<proteinExistence type="inferred from homology"/>
<dbReference type="CDD" id="cd00090">
    <property type="entry name" value="HTH_ARSR"/>
    <property type="match status" value="1"/>
</dbReference>
<comment type="caution">
    <text evidence="3">The sequence shown here is derived from an EMBL/GenBank/DDBJ whole genome shotgun (WGS) entry which is preliminary data.</text>
</comment>
<dbReference type="Gene3D" id="1.10.10.10">
    <property type="entry name" value="Winged helix-like DNA-binding domain superfamily/Winged helix DNA-binding domain"/>
    <property type="match status" value="1"/>
</dbReference>
<comment type="similarity">
    <text evidence="1">Belongs to the ROK (NagC/XylR) family.</text>
</comment>
<dbReference type="InterPro" id="IPR043129">
    <property type="entry name" value="ATPase_NBD"/>
</dbReference>
<dbReference type="GO" id="GO:0003700">
    <property type="term" value="F:DNA-binding transcription factor activity"/>
    <property type="evidence" value="ECO:0007669"/>
    <property type="project" value="InterPro"/>
</dbReference>
<dbReference type="InterPro" id="IPR000600">
    <property type="entry name" value="ROK"/>
</dbReference>
<dbReference type="EMBL" id="BOOG01000064">
    <property type="protein sequence ID" value="GIH72848.1"/>
    <property type="molecule type" value="Genomic_DNA"/>
</dbReference>
<evidence type="ECO:0000256" key="1">
    <source>
        <dbReference type="ARBA" id="ARBA00006479"/>
    </source>
</evidence>
<name>A0A8J3RD65_9ACTN</name>
<protein>
    <recommendedName>
        <fullName evidence="2">HTH marR-type domain-containing protein</fullName>
    </recommendedName>
</protein>
<organism evidence="3 4">
    <name type="scientific">Sphaerimonospora thailandensis</name>
    <dbReference type="NCBI Taxonomy" id="795644"/>
    <lineage>
        <taxon>Bacteria</taxon>
        <taxon>Bacillati</taxon>
        <taxon>Actinomycetota</taxon>
        <taxon>Actinomycetes</taxon>
        <taxon>Streptosporangiales</taxon>
        <taxon>Streptosporangiaceae</taxon>
        <taxon>Sphaerimonospora</taxon>
    </lineage>
</organism>
<dbReference type="PANTHER" id="PTHR18964:SF149">
    <property type="entry name" value="BIFUNCTIONAL UDP-N-ACETYLGLUCOSAMINE 2-EPIMERASE_N-ACETYLMANNOSAMINE KINASE"/>
    <property type="match status" value="1"/>
</dbReference>
<dbReference type="SUPFAM" id="SSF53067">
    <property type="entry name" value="Actin-like ATPase domain"/>
    <property type="match status" value="1"/>
</dbReference>
<dbReference type="CDD" id="cd23763">
    <property type="entry name" value="ASKHA_ATPase_ROK"/>
    <property type="match status" value="1"/>
</dbReference>
<dbReference type="InterPro" id="IPR036388">
    <property type="entry name" value="WH-like_DNA-bd_sf"/>
</dbReference>
<dbReference type="InterPro" id="IPR036390">
    <property type="entry name" value="WH_DNA-bd_sf"/>
</dbReference>
<keyword evidence="4" id="KW-1185">Reference proteome</keyword>
<dbReference type="PANTHER" id="PTHR18964">
    <property type="entry name" value="ROK (REPRESSOR, ORF, KINASE) FAMILY"/>
    <property type="match status" value="1"/>
</dbReference>
<gene>
    <name evidence="3" type="ORF">Mth01_51010</name>
</gene>
<dbReference type="Proteomes" id="UP000610966">
    <property type="component" value="Unassembled WGS sequence"/>
</dbReference>
<reference evidence="3" key="1">
    <citation type="submission" date="2021-01" db="EMBL/GenBank/DDBJ databases">
        <title>Whole genome shotgun sequence of Sphaerimonospora thailandensis NBRC 107569.</title>
        <authorList>
            <person name="Komaki H."/>
            <person name="Tamura T."/>
        </authorList>
    </citation>
    <scope>NUCLEOTIDE SEQUENCE</scope>
    <source>
        <strain evidence="3">NBRC 107569</strain>
    </source>
</reference>
<feature type="domain" description="HTH marR-type" evidence="2">
    <location>
        <begin position="26"/>
        <end position="66"/>
    </location>
</feature>
<evidence type="ECO:0000313" key="4">
    <source>
        <dbReference type="Proteomes" id="UP000610966"/>
    </source>
</evidence>
<dbReference type="InterPro" id="IPR000835">
    <property type="entry name" value="HTH_MarR-typ"/>
</dbReference>
<dbReference type="Pfam" id="PF00480">
    <property type="entry name" value="ROK"/>
    <property type="match status" value="1"/>
</dbReference>
<dbReference type="AlphaFoldDB" id="A0A8J3RD65"/>
<sequence>MEGRPVSERPMGGTPSLLRAINDGAALRVLLERGPLTRPELGALIGLSKPTASQLLARLQEAGLVVLDGIRGGMPGRTAELYRINPGAAHVAALDVTPARIEVAVADITGSAVATHRLPTPGRTGGDVVERVRSALTGACSPAGLDPRTLNRVVIGIGGAIDPSTGRLGYAAHIPGWHVPDVVAALRDGIGVPVDIENDVNLAAQAERSRGAARGHRDFVLLWAEEGLGAALVLDGRLHRGATGGAGEVGYMPVIGAPTARDVGKRSRHGFQALSGGIAVLNILRAHGLRGPSPAQAVRNAVAAIERGRPEAARADATRAEAARAALAEVAARLALGLAAVTAVVDPEVVVLSGGVPTAGGEILRELVERELHALTIPRPPVRLSAVEGNPVITGALDLALGATRDELFGPLISPS</sequence>
<accession>A0A8J3RD65</accession>
<dbReference type="Gene3D" id="3.30.420.40">
    <property type="match status" value="2"/>
</dbReference>
<dbReference type="SUPFAM" id="SSF46785">
    <property type="entry name" value="Winged helix' DNA-binding domain"/>
    <property type="match status" value="1"/>
</dbReference>
<evidence type="ECO:0000313" key="3">
    <source>
        <dbReference type="EMBL" id="GIH72848.1"/>
    </source>
</evidence>